<name>A0A8E0WRH3_9SPHN</name>
<feature type="signal peptide" evidence="8">
    <location>
        <begin position="1"/>
        <end position="30"/>
    </location>
</feature>
<dbReference type="RefSeq" id="WP_020817591.1">
    <property type="nucleotide sequence ID" value="NZ_JANF02000059.1"/>
</dbReference>
<dbReference type="SUPFAM" id="SSF48452">
    <property type="entry name" value="TPR-like"/>
    <property type="match status" value="1"/>
</dbReference>
<evidence type="ECO:0000256" key="4">
    <source>
        <dbReference type="ARBA" id="ARBA00022729"/>
    </source>
</evidence>
<evidence type="ECO:0000256" key="5">
    <source>
        <dbReference type="ARBA" id="ARBA00023136"/>
    </source>
</evidence>
<feature type="chain" id="PRO_5034438898" description="Peptide signal" evidence="8">
    <location>
        <begin position="31"/>
        <end position="502"/>
    </location>
</feature>
<comment type="similarity">
    <text evidence="7">Belongs to the Slam family.</text>
</comment>
<dbReference type="InterPro" id="IPR057556">
    <property type="entry name" value="TPR_Slam"/>
</dbReference>
<keyword evidence="6" id="KW-0998">Cell outer membrane</keyword>
<dbReference type="Proteomes" id="UP000028135">
    <property type="component" value="Unassembled WGS sequence"/>
</dbReference>
<accession>A0A8E0WRH3</accession>
<evidence type="ECO:0000256" key="7">
    <source>
        <dbReference type="ARBA" id="ARBA00023609"/>
    </source>
</evidence>
<evidence type="ECO:0000256" key="3">
    <source>
        <dbReference type="ARBA" id="ARBA00022692"/>
    </source>
</evidence>
<dbReference type="Gene3D" id="1.25.40.10">
    <property type="entry name" value="Tetratricopeptide repeat domain"/>
    <property type="match status" value="1"/>
</dbReference>
<reference evidence="11 12" key="1">
    <citation type="submission" date="2014-05" db="EMBL/GenBank/DDBJ databases">
        <title>Genome Announcement of Sphingobium lucknowense F2.</title>
        <authorList>
            <person name="Lal R."/>
            <person name="Negi V."/>
            <person name="Lata P."/>
            <person name="Sangwan N."/>
            <person name="Gupta S.K."/>
            <person name="Rao D.L.N."/>
            <person name="Das S."/>
        </authorList>
    </citation>
    <scope>NUCLEOTIDE SEQUENCE [LARGE SCALE GENOMIC DNA]</scope>
    <source>
        <strain evidence="11 12">F2</strain>
    </source>
</reference>
<evidence type="ECO:0000259" key="10">
    <source>
        <dbReference type="Pfam" id="PF24575"/>
    </source>
</evidence>
<keyword evidence="2" id="KW-1134">Transmembrane beta strand</keyword>
<evidence type="ECO:0000256" key="2">
    <source>
        <dbReference type="ARBA" id="ARBA00022452"/>
    </source>
</evidence>
<proteinExistence type="inferred from homology"/>
<keyword evidence="5" id="KW-0472">Membrane</keyword>
<comment type="subcellular location">
    <subcellularLocation>
        <location evidence="1">Cell outer membrane</location>
        <topology evidence="1">Multi-pass membrane protein</topology>
    </subcellularLocation>
</comment>
<evidence type="ECO:0000256" key="1">
    <source>
        <dbReference type="ARBA" id="ARBA00004571"/>
    </source>
</evidence>
<feature type="domain" description="Surface lipoprotein assembly modifier C-terminal" evidence="9">
    <location>
        <begin position="210"/>
        <end position="502"/>
    </location>
</feature>
<gene>
    <name evidence="11" type="ORF">AL00_12625</name>
</gene>
<comment type="caution">
    <text evidence="11">The sequence shown here is derived from an EMBL/GenBank/DDBJ whole genome shotgun (WGS) entry which is preliminary data.</text>
</comment>
<evidence type="ECO:0000256" key="6">
    <source>
        <dbReference type="ARBA" id="ARBA00023237"/>
    </source>
</evidence>
<keyword evidence="3" id="KW-0812">Transmembrane</keyword>
<feature type="domain" description="Surface lipoprotein assembly modifier N-terminal TPR repeats region" evidence="10">
    <location>
        <begin position="85"/>
        <end position="176"/>
    </location>
</feature>
<protein>
    <recommendedName>
        <fullName evidence="13">Peptide signal</fullName>
    </recommendedName>
</protein>
<evidence type="ECO:0000313" key="12">
    <source>
        <dbReference type="Proteomes" id="UP000028135"/>
    </source>
</evidence>
<evidence type="ECO:0008006" key="13">
    <source>
        <dbReference type="Google" id="ProtNLM"/>
    </source>
</evidence>
<dbReference type="GO" id="GO:0009279">
    <property type="term" value="C:cell outer membrane"/>
    <property type="evidence" value="ECO:0007669"/>
    <property type="project" value="UniProtKB-SubCell"/>
</dbReference>
<dbReference type="EMBL" id="JANF02000059">
    <property type="protein sequence ID" value="KER36093.1"/>
    <property type="molecule type" value="Genomic_DNA"/>
</dbReference>
<dbReference type="AlphaFoldDB" id="A0A8E0WRH3"/>
<evidence type="ECO:0000313" key="11">
    <source>
        <dbReference type="EMBL" id="KER36093.1"/>
    </source>
</evidence>
<organism evidence="11 12">
    <name type="scientific">Sphingobium indicum F2</name>
    <dbReference type="NCBI Taxonomy" id="1450518"/>
    <lineage>
        <taxon>Bacteria</taxon>
        <taxon>Pseudomonadati</taxon>
        <taxon>Pseudomonadota</taxon>
        <taxon>Alphaproteobacteria</taxon>
        <taxon>Sphingomonadales</taxon>
        <taxon>Sphingomonadaceae</taxon>
        <taxon>Sphingobium</taxon>
    </lineage>
</organism>
<dbReference type="InterPro" id="IPR007655">
    <property type="entry name" value="Slam_C"/>
</dbReference>
<dbReference type="InterPro" id="IPR011990">
    <property type="entry name" value="TPR-like_helical_dom_sf"/>
</dbReference>
<keyword evidence="4 8" id="KW-0732">Signal</keyword>
<sequence>MDISAFRILISYEPLLLALAASLWATVANTQTTSGQDTRLRLDQQVDRQRVNQESRAIEDAEALDGDTSSLTVDGQTYAVGNTVDDIGQALYISVTRKQWPDVRRFLAAYQKLDGHDPMLVEYALGALAREKGDLATAERHYRALLAIKADFVPGRLELARVLFDNHKDREADSAFRAARDMLADDGSQAQGVIGTVDAYLGALKRRRSWQGSLAVGPGYSSNLNQSSASYTCLLATDDGTCLVDRQVPPAIAAAGVNFEATLAKDVPLSGHGGLRARAILFGDVYPEHHAYSQATAIMRLGYQYQAARNAVSLSPSFEIGSLGSSELYSAPGLNAEWTHTVSPRSLFKVEGNYRDFRYRDAAFAPQNGPLTDVAITGWYSLTPTLTVFGGPDVIVKDTPSLVEAYRQWGGRLGINKAFGNVASLFLMGSYRYRRHRAYSELFEAQRKDRQFNVIGIARLPILKVGPLVPEIVVQHTRVESNIDWLYSYKRTTASVRLSYAF</sequence>
<dbReference type="Pfam" id="PF24575">
    <property type="entry name" value="TPR_Slam"/>
    <property type="match status" value="1"/>
</dbReference>
<evidence type="ECO:0000259" key="9">
    <source>
        <dbReference type="Pfam" id="PF04575"/>
    </source>
</evidence>
<dbReference type="Pfam" id="PF04575">
    <property type="entry name" value="SlipAM"/>
    <property type="match status" value="1"/>
</dbReference>
<evidence type="ECO:0000256" key="8">
    <source>
        <dbReference type="SAM" id="SignalP"/>
    </source>
</evidence>